<dbReference type="KEGG" id="smia:P344_07125"/>
<sequence>MYNINEDSNFKSISKEIIIKKLIDQHFLQLQFERTADKFLKIAKINSDIIETKIEWGACMTTQLGHYWQDYKK</sequence>
<evidence type="ECO:0000313" key="2">
    <source>
        <dbReference type="Proteomes" id="UP000019260"/>
    </source>
</evidence>
<keyword evidence="2" id="KW-1185">Reference proteome</keyword>
<reference evidence="1 2" key="1">
    <citation type="submission" date="2013-09" db="EMBL/GenBank/DDBJ databases">
        <title>Complete genome sequence of Spiroplasma mirum suckling mouse cataract agent.</title>
        <authorList>
            <person name="Landry C.A."/>
            <person name="Bastian F.O."/>
            <person name="Thune R.L."/>
        </authorList>
    </citation>
    <scope>NUCLEOTIDE SEQUENCE [LARGE SCALE GENOMIC DNA]</scope>
    <source>
        <strain evidence="1 2">SMCA</strain>
    </source>
</reference>
<evidence type="ECO:0000313" key="1">
    <source>
        <dbReference type="EMBL" id="AHI58721.1"/>
    </source>
</evidence>
<gene>
    <name evidence="1" type="ORF">P344_07125</name>
</gene>
<name>W0GMU1_9MOLU</name>
<dbReference type="PATRIC" id="fig|838561.3.peg.1370"/>
<dbReference type="AlphaFoldDB" id="W0GMU1"/>
<dbReference type="Proteomes" id="UP000019260">
    <property type="component" value="Chromosome"/>
</dbReference>
<accession>W0GMU1</accession>
<dbReference type="KEGG" id="smir:SMM_1198"/>
<dbReference type="HOGENOM" id="CLU_2702964_0_0_14"/>
<dbReference type="EMBL" id="CP006720">
    <property type="protein sequence ID" value="AHI58721.1"/>
    <property type="molecule type" value="Genomic_DNA"/>
</dbReference>
<proteinExistence type="predicted"/>
<protein>
    <submittedName>
        <fullName evidence="1">Uncharacterized protein</fullName>
    </submittedName>
</protein>
<organism evidence="1 2">
    <name type="scientific">Spiroplasma mirum ATCC 29335</name>
    <dbReference type="NCBI Taxonomy" id="838561"/>
    <lineage>
        <taxon>Bacteria</taxon>
        <taxon>Bacillati</taxon>
        <taxon>Mycoplasmatota</taxon>
        <taxon>Mollicutes</taxon>
        <taxon>Entomoplasmatales</taxon>
        <taxon>Spiroplasmataceae</taxon>
        <taxon>Spiroplasma</taxon>
    </lineage>
</organism>
<dbReference type="RefSeq" id="WP_025317926.1">
    <property type="nucleotide sequence ID" value="NZ_CP002082.1"/>
</dbReference>